<dbReference type="Proteomes" id="UP001501752">
    <property type="component" value="Unassembled WGS sequence"/>
</dbReference>
<name>A0ABP9DV03_9ACTN</name>
<proteinExistence type="predicted"/>
<dbReference type="Pfam" id="PF06224">
    <property type="entry name" value="AlkZ-like"/>
    <property type="match status" value="1"/>
</dbReference>
<keyword evidence="1" id="KW-0238">DNA-binding</keyword>
<comment type="caution">
    <text evidence="1">The sequence shown here is derived from an EMBL/GenBank/DDBJ whole genome shotgun (WGS) entry which is preliminary data.</text>
</comment>
<evidence type="ECO:0000313" key="2">
    <source>
        <dbReference type="Proteomes" id="UP001501752"/>
    </source>
</evidence>
<gene>
    <name evidence="1" type="ORF">GCM10023235_35930</name>
</gene>
<dbReference type="InterPro" id="IPR009351">
    <property type="entry name" value="AlkZ-like"/>
</dbReference>
<dbReference type="PANTHER" id="PTHR38479">
    <property type="entry name" value="LMO0824 PROTEIN"/>
    <property type="match status" value="1"/>
</dbReference>
<protein>
    <submittedName>
        <fullName evidence="1">Winged helix DNA-binding domain-containing protein</fullName>
    </submittedName>
</protein>
<dbReference type="GO" id="GO:0003677">
    <property type="term" value="F:DNA binding"/>
    <property type="evidence" value="ECO:0007669"/>
    <property type="project" value="UniProtKB-KW"/>
</dbReference>
<keyword evidence="2" id="KW-1185">Reference proteome</keyword>
<sequence length="370" mass="39440">MTHEQVFAWRLRRQGLVPRGGGGVAEVVRRLGGVQAQVASAAELAVAVRQEAPQPGAVAAALADRTVVRTWAMRGTLHLMDPGDLPSYLSLISAARTWEKPSWQRTFGVTPDRMAALGDAVEELLSAGPLSRAELTEALVARPAFADLREQLTSGWGTVLKPLAWTGRLCNGPGEGNRAGFAAPRTWIAGWPETLPEPEQAAHTVLPAYLGAHGPTTAESFDAWLLRGASRKARLRGWFTALGDRLAEVSVDGEPRRMLAEDVAELAATQPSTEVVLLPGFDQYVLGTGTSDARLLAPERRPEVSRAAGWISPVVVHGGRIAGVWEFDGDVVDVRLFAEHGALPAGALEAAAERLATCTGEPRSLAVRTI</sequence>
<evidence type="ECO:0000313" key="1">
    <source>
        <dbReference type="EMBL" id="GAA4855255.1"/>
    </source>
</evidence>
<reference evidence="2" key="1">
    <citation type="journal article" date="2019" name="Int. J. Syst. Evol. Microbiol.">
        <title>The Global Catalogue of Microorganisms (GCM) 10K type strain sequencing project: providing services to taxonomists for standard genome sequencing and annotation.</title>
        <authorList>
            <consortium name="The Broad Institute Genomics Platform"/>
            <consortium name="The Broad Institute Genome Sequencing Center for Infectious Disease"/>
            <person name="Wu L."/>
            <person name="Ma J."/>
        </authorList>
    </citation>
    <scope>NUCLEOTIDE SEQUENCE [LARGE SCALE GENOMIC DNA]</scope>
    <source>
        <strain evidence="2">JCM 13006</strain>
    </source>
</reference>
<dbReference type="PANTHER" id="PTHR38479:SF2">
    <property type="entry name" value="WINGED HELIX DNA-BINDING DOMAIN-CONTAINING PROTEIN"/>
    <property type="match status" value="1"/>
</dbReference>
<accession>A0ABP9DV03</accession>
<organism evidence="1 2">
    <name type="scientific">Kitasatospora terrestris</name>
    <dbReference type="NCBI Taxonomy" id="258051"/>
    <lineage>
        <taxon>Bacteria</taxon>
        <taxon>Bacillati</taxon>
        <taxon>Actinomycetota</taxon>
        <taxon>Actinomycetes</taxon>
        <taxon>Kitasatosporales</taxon>
        <taxon>Streptomycetaceae</taxon>
        <taxon>Kitasatospora</taxon>
    </lineage>
</organism>
<dbReference type="EMBL" id="BAABIS010000001">
    <property type="protein sequence ID" value="GAA4855255.1"/>
    <property type="molecule type" value="Genomic_DNA"/>
</dbReference>